<evidence type="ECO:0000313" key="3">
    <source>
        <dbReference type="EMBL" id="KAK0384473.1"/>
    </source>
</evidence>
<name>A0AA39GBX1_SARSR</name>
<feature type="transmembrane region" description="Helical" evidence="2">
    <location>
        <begin position="510"/>
        <end position="531"/>
    </location>
</feature>
<dbReference type="Proteomes" id="UP001175261">
    <property type="component" value="Unassembled WGS sequence"/>
</dbReference>
<feature type="region of interest" description="Disordered" evidence="1">
    <location>
        <begin position="629"/>
        <end position="653"/>
    </location>
</feature>
<keyword evidence="2" id="KW-0812">Transmembrane</keyword>
<keyword evidence="2" id="KW-0472">Membrane</keyword>
<comment type="caution">
    <text evidence="3">The sequence shown here is derived from an EMBL/GenBank/DDBJ whole genome shotgun (WGS) entry which is preliminary data.</text>
</comment>
<proteinExistence type="predicted"/>
<feature type="transmembrane region" description="Helical" evidence="2">
    <location>
        <begin position="474"/>
        <end position="498"/>
    </location>
</feature>
<feature type="region of interest" description="Disordered" evidence="1">
    <location>
        <begin position="591"/>
        <end position="611"/>
    </location>
</feature>
<reference evidence="3" key="1">
    <citation type="submission" date="2022-10" db="EMBL/GenBank/DDBJ databases">
        <title>Determination and structural analysis of whole genome sequence of Sarocladium strictum F4-1.</title>
        <authorList>
            <person name="Hu L."/>
            <person name="Jiang Y."/>
        </authorList>
    </citation>
    <scope>NUCLEOTIDE SEQUENCE</scope>
    <source>
        <strain evidence="3">F4-1</strain>
    </source>
</reference>
<feature type="transmembrane region" description="Helical" evidence="2">
    <location>
        <begin position="418"/>
        <end position="440"/>
    </location>
</feature>
<accession>A0AA39GBX1</accession>
<keyword evidence="4" id="KW-1185">Reference proteome</keyword>
<protein>
    <submittedName>
        <fullName evidence="3">Uncharacterized protein</fullName>
    </submittedName>
</protein>
<evidence type="ECO:0000256" key="2">
    <source>
        <dbReference type="SAM" id="Phobius"/>
    </source>
</evidence>
<keyword evidence="2" id="KW-1133">Transmembrane helix</keyword>
<dbReference type="AlphaFoldDB" id="A0AA39GBX1"/>
<gene>
    <name evidence="3" type="ORF">NLU13_8559</name>
</gene>
<evidence type="ECO:0000256" key="1">
    <source>
        <dbReference type="SAM" id="MobiDB-lite"/>
    </source>
</evidence>
<organism evidence="3 4">
    <name type="scientific">Sarocladium strictum</name>
    <name type="common">Black bundle disease fungus</name>
    <name type="synonym">Acremonium strictum</name>
    <dbReference type="NCBI Taxonomy" id="5046"/>
    <lineage>
        <taxon>Eukaryota</taxon>
        <taxon>Fungi</taxon>
        <taxon>Dikarya</taxon>
        <taxon>Ascomycota</taxon>
        <taxon>Pezizomycotina</taxon>
        <taxon>Sordariomycetes</taxon>
        <taxon>Hypocreomycetidae</taxon>
        <taxon>Hypocreales</taxon>
        <taxon>Sarocladiaceae</taxon>
        <taxon>Sarocladium</taxon>
    </lineage>
</organism>
<evidence type="ECO:0000313" key="4">
    <source>
        <dbReference type="Proteomes" id="UP001175261"/>
    </source>
</evidence>
<sequence length="653" mass="72859">MTTPSWTSSVAATSSAAFSLPIASQTPLVVMLRGGLSDTGDFFPFDDLATLDSPDGDRFSFKKLIEDGVEDDHDIELFSNGCRLGNGEFDCTVACNDTSIFFSGLETFYNCAALASVAHRTREGSSYYLTDEAERNASQIMGDGSLATFEKRFVLDSFVACAQGSCARDALGVPCDRSISRLNRTSPDEDILAAIDTFCPELPAEVDPDIFGPGVLISYVLQVCFSSSLYLLLKAFNIYVRWSQKPERTNSGNLRRVKTIIWADSGALSRMSIAIATTLVEFQEAQAWFVFAVQIASILAIVVNSSEGTFWGEVVSNAAIAYHISQNGILPMFLIQVCLHNEGIRNWHTFLGFLVEYLLAVIATTQKVGFHSAVALFKHQNEIAECGYQPSPRTYCAARSGHEGLQINFFPHPLLYKMVFLAVDSITVLVLIIDQIMWTLRRHHKTKHLKWGRWRPGRGPKGKFQRQWNLFKLWFWRILEVAYLIINVLYLVSLIKVINGESFAANRWAYGQIIAMTVWGPVVVKLFDLILSGPPKNGTRLQSGPPRLRIDNILNRRHGTIAEEVLDLGPDPDTMRKPRAKSVPDIFANKMQDQEQGSSDDPREAVSDDILPELLEARRTLDLRLEEAVMRSRSKSQGEPDRHSEDVAPDSRA</sequence>
<dbReference type="EMBL" id="JAPDFR010000008">
    <property type="protein sequence ID" value="KAK0384473.1"/>
    <property type="molecule type" value="Genomic_DNA"/>
</dbReference>